<proteinExistence type="predicted"/>
<organism evidence="1 2">
    <name type="scientific">Staurois parvus</name>
    <dbReference type="NCBI Taxonomy" id="386267"/>
    <lineage>
        <taxon>Eukaryota</taxon>
        <taxon>Metazoa</taxon>
        <taxon>Chordata</taxon>
        <taxon>Craniata</taxon>
        <taxon>Vertebrata</taxon>
        <taxon>Euteleostomi</taxon>
        <taxon>Amphibia</taxon>
        <taxon>Batrachia</taxon>
        <taxon>Anura</taxon>
        <taxon>Neobatrachia</taxon>
        <taxon>Ranoidea</taxon>
        <taxon>Ranidae</taxon>
        <taxon>Staurois</taxon>
    </lineage>
</organism>
<dbReference type="PANTHER" id="PTHR10338:SF108">
    <property type="entry name" value="INTER-ALPHA-TRYPSIN INHIBITOR HEAVY CHAIN H4-LIKE PROTEIN"/>
    <property type="match status" value="1"/>
</dbReference>
<dbReference type="InterPro" id="IPR050934">
    <property type="entry name" value="ITIH"/>
</dbReference>
<dbReference type="EMBL" id="CATNWA010016688">
    <property type="protein sequence ID" value="CAI9594591.1"/>
    <property type="molecule type" value="Genomic_DNA"/>
</dbReference>
<accession>A0ABN9FEA5</accession>
<gene>
    <name evidence="1" type="ORF">SPARVUS_LOCUS11754341</name>
</gene>
<keyword evidence="2" id="KW-1185">Reference proteome</keyword>
<evidence type="ECO:0000313" key="2">
    <source>
        <dbReference type="Proteomes" id="UP001162483"/>
    </source>
</evidence>
<feature type="non-terminal residue" evidence="1">
    <location>
        <position position="1"/>
    </location>
</feature>
<dbReference type="PANTHER" id="PTHR10338">
    <property type="entry name" value="INTER-ALPHA-TRYPSIN INHIBITOR HEAVY CHAIN FAMILY MEMBER"/>
    <property type="match status" value="1"/>
</dbReference>
<sequence>RKVTEKALNLSLKYHFVTPLTSLVVTRPEEEANKQLVANKPKEDYDIPGSHAAVSNTQIADSHYYVDYDAFQEEEDYVHHSVQIPVMLALVPPMLLPAPTKGTLTCSIQSWHGQLYTRNAFCLLGLPHTFHAIRLVNANSKDDVQTTIML</sequence>
<dbReference type="Proteomes" id="UP001162483">
    <property type="component" value="Unassembled WGS sequence"/>
</dbReference>
<reference evidence="1" key="1">
    <citation type="submission" date="2023-05" db="EMBL/GenBank/DDBJ databases">
        <authorList>
            <person name="Stuckert A."/>
        </authorList>
    </citation>
    <scope>NUCLEOTIDE SEQUENCE</scope>
</reference>
<evidence type="ECO:0000313" key="1">
    <source>
        <dbReference type="EMBL" id="CAI9594591.1"/>
    </source>
</evidence>
<feature type="non-terminal residue" evidence="1">
    <location>
        <position position="150"/>
    </location>
</feature>
<comment type="caution">
    <text evidence="1">The sequence shown here is derived from an EMBL/GenBank/DDBJ whole genome shotgun (WGS) entry which is preliminary data.</text>
</comment>
<name>A0ABN9FEA5_9NEOB</name>
<protein>
    <submittedName>
        <fullName evidence="1">Uncharacterized protein</fullName>
    </submittedName>
</protein>